<keyword evidence="1" id="KW-1133">Transmembrane helix</keyword>
<keyword evidence="3" id="KW-1185">Reference proteome</keyword>
<gene>
    <name evidence="2" type="ORF">Spb1_11210</name>
</gene>
<protein>
    <submittedName>
        <fullName evidence="2">Uncharacterized protein</fullName>
    </submittedName>
</protein>
<dbReference type="KEGG" id="peh:Spb1_11210"/>
<dbReference type="AlphaFoldDB" id="A0A518GLB6"/>
<proteinExistence type="predicted"/>
<keyword evidence="1" id="KW-0472">Membrane</keyword>
<sequence>MTDGLQPGDRVLDLRAVSRSGALFAGLVAAPLAAVLSEPGRVG</sequence>
<reference evidence="2 3" key="1">
    <citation type="submission" date="2019-02" db="EMBL/GenBank/DDBJ databases">
        <title>Deep-cultivation of Planctomycetes and their phenomic and genomic characterization uncovers novel biology.</title>
        <authorList>
            <person name="Wiegand S."/>
            <person name="Jogler M."/>
            <person name="Boedeker C."/>
            <person name="Pinto D."/>
            <person name="Vollmers J."/>
            <person name="Rivas-Marin E."/>
            <person name="Kohn T."/>
            <person name="Peeters S.H."/>
            <person name="Heuer A."/>
            <person name="Rast P."/>
            <person name="Oberbeckmann S."/>
            <person name="Bunk B."/>
            <person name="Jeske O."/>
            <person name="Meyerdierks A."/>
            <person name="Storesund J.E."/>
            <person name="Kallscheuer N."/>
            <person name="Luecker S."/>
            <person name="Lage O.M."/>
            <person name="Pohl T."/>
            <person name="Merkel B.J."/>
            <person name="Hornburger P."/>
            <person name="Mueller R.-W."/>
            <person name="Bruemmer F."/>
            <person name="Labrenz M."/>
            <person name="Spormann A.M."/>
            <person name="Op den Camp H."/>
            <person name="Overmann J."/>
            <person name="Amann R."/>
            <person name="Jetten M.S.M."/>
            <person name="Mascher T."/>
            <person name="Medema M.H."/>
            <person name="Devos D.P."/>
            <person name="Kaster A.-K."/>
            <person name="Ovreas L."/>
            <person name="Rohde M."/>
            <person name="Galperin M.Y."/>
            <person name="Jogler C."/>
        </authorList>
    </citation>
    <scope>NUCLEOTIDE SEQUENCE [LARGE SCALE GENOMIC DNA]</scope>
    <source>
        <strain evidence="2 3">Spb1</strain>
    </source>
</reference>
<evidence type="ECO:0000256" key="1">
    <source>
        <dbReference type="SAM" id="Phobius"/>
    </source>
</evidence>
<evidence type="ECO:0000313" key="3">
    <source>
        <dbReference type="Proteomes" id="UP000315349"/>
    </source>
</evidence>
<dbReference type="Proteomes" id="UP000315349">
    <property type="component" value="Chromosome"/>
</dbReference>
<name>A0A518GLB6_9PLAN</name>
<keyword evidence="1" id="KW-0812">Transmembrane</keyword>
<accession>A0A518GLB6</accession>
<dbReference type="EMBL" id="CP036299">
    <property type="protein sequence ID" value="QDV29241.1"/>
    <property type="molecule type" value="Genomic_DNA"/>
</dbReference>
<evidence type="ECO:0000313" key="2">
    <source>
        <dbReference type="EMBL" id="QDV29241.1"/>
    </source>
</evidence>
<organism evidence="2 3">
    <name type="scientific">Planctopirus ephydatiae</name>
    <dbReference type="NCBI Taxonomy" id="2528019"/>
    <lineage>
        <taxon>Bacteria</taxon>
        <taxon>Pseudomonadati</taxon>
        <taxon>Planctomycetota</taxon>
        <taxon>Planctomycetia</taxon>
        <taxon>Planctomycetales</taxon>
        <taxon>Planctomycetaceae</taxon>
        <taxon>Planctopirus</taxon>
    </lineage>
</organism>
<feature type="transmembrane region" description="Helical" evidence="1">
    <location>
        <begin position="20"/>
        <end position="37"/>
    </location>
</feature>